<feature type="domain" description="DUF6922" evidence="1">
    <location>
        <begin position="24"/>
        <end position="75"/>
    </location>
</feature>
<protein>
    <recommendedName>
        <fullName evidence="1">DUF6922 domain-containing protein</fullName>
    </recommendedName>
</protein>
<gene>
    <name evidence="2" type="ORF">IPP15_09555</name>
</gene>
<name>A0A9D7SV46_9BACT</name>
<sequence length="101" mass="12349">MISLKTPIKKRIFGNEHMQQKPNIRPHLLWEYDLETFNWRKSYKIVIERVIQLGTPEDWKEIFSFYTVDQINETIEWSKQLDLRDKNFAKLFLQSDYFHAA</sequence>
<dbReference type="Proteomes" id="UP000808337">
    <property type="component" value="Unassembled WGS sequence"/>
</dbReference>
<dbReference type="InterPro" id="IPR053830">
    <property type="entry name" value="DUF6922"/>
</dbReference>
<comment type="caution">
    <text evidence="2">The sequence shown here is derived from an EMBL/GenBank/DDBJ whole genome shotgun (WGS) entry which is preliminary data.</text>
</comment>
<proteinExistence type="predicted"/>
<evidence type="ECO:0000313" key="2">
    <source>
        <dbReference type="EMBL" id="MBK9982656.1"/>
    </source>
</evidence>
<dbReference type="AlphaFoldDB" id="A0A9D7SV46"/>
<accession>A0A9D7SV46</accession>
<evidence type="ECO:0000259" key="1">
    <source>
        <dbReference type="Pfam" id="PF21956"/>
    </source>
</evidence>
<reference evidence="2 3" key="1">
    <citation type="submission" date="2020-10" db="EMBL/GenBank/DDBJ databases">
        <title>Connecting structure to function with the recovery of over 1000 high-quality activated sludge metagenome-assembled genomes encoding full-length rRNA genes using long-read sequencing.</title>
        <authorList>
            <person name="Singleton C.M."/>
            <person name="Petriglieri F."/>
            <person name="Kristensen J.M."/>
            <person name="Kirkegaard R.H."/>
            <person name="Michaelsen T.Y."/>
            <person name="Andersen M.H."/>
            <person name="Karst S.M."/>
            <person name="Dueholm M.S."/>
            <person name="Nielsen P.H."/>
            <person name="Albertsen M."/>
        </authorList>
    </citation>
    <scope>NUCLEOTIDE SEQUENCE [LARGE SCALE GENOMIC DNA]</scope>
    <source>
        <strain evidence="2">Ribe_18-Q3-R11-54_MAXAC.273</strain>
    </source>
</reference>
<dbReference type="EMBL" id="JADKGY010000006">
    <property type="protein sequence ID" value="MBK9982656.1"/>
    <property type="molecule type" value="Genomic_DNA"/>
</dbReference>
<organism evidence="2 3">
    <name type="scientific">Candidatus Opimibacter skivensis</name>
    <dbReference type="NCBI Taxonomy" id="2982028"/>
    <lineage>
        <taxon>Bacteria</taxon>
        <taxon>Pseudomonadati</taxon>
        <taxon>Bacteroidota</taxon>
        <taxon>Saprospiria</taxon>
        <taxon>Saprospirales</taxon>
        <taxon>Saprospiraceae</taxon>
        <taxon>Candidatus Opimibacter</taxon>
    </lineage>
</organism>
<dbReference type="Pfam" id="PF21956">
    <property type="entry name" value="DUF6922"/>
    <property type="match status" value="1"/>
</dbReference>
<evidence type="ECO:0000313" key="3">
    <source>
        <dbReference type="Proteomes" id="UP000808337"/>
    </source>
</evidence>